<keyword evidence="3" id="KW-1185">Reference proteome</keyword>
<dbReference type="EMBL" id="FAOZ01000047">
    <property type="protein sequence ID" value="CUU60767.1"/>
    <property type="molecule type" value="Genomic_DNA"/>
</dbReference>
<evidence type="ECO:0000313" key="3">
    <source>
        <dbReference type="Proteomes" id="UP000198802"/>
    </source>
</evidence>
<dbReference type="NCBIfam" id="NF042935">
    <property type="entry name" value="SCO6880_fam"/>
    <property type="match status" value="1"/>
</dbReference>
<protein>
    <recommendedName>
        <fullName evidence="4">Type VII ESX secretion system translocon, EccE</fullName>
    </recommendedName>
</protein>
<organism evidence="2 3">
    <name type="scientific">Parafrankia irregularis</name>
    <dbReference type="NCBI Taxonomy" id="795642"/>
    <lineage>
        <taxon>Bacteria</taxon>
        <taxon>Bacillati</taxon>
        <taxon>Actinomycetota</taxon>
        <taxon>Actinomycetes</taxon>
        <taxon>Frankiales</taxon>
        <taxon>Frankiaceae</taxon>
        <taxon>Parafrankia</taxon>
    </lineage>
</organism>
<evidence type="ECO:0000256" key="1">
    <source>
        <dbReference type="SAM" id="Phobius"/>
    </source>
</evidence>
<gene>
    <name evidence="2" type="ORF">Ga0074812_14713</name>
</gene>
<dbReference type="AlphaFoldDB" id="A0A0S4R042"/>
<keyword evidence="1" id="KW-1133">Transmembrane helix</keyword>
<reference evidence="3" key="1">
    <citation type="submission" date="2015-11" db="EMBL/GenBank/DDBJ databases">
        <authorList>
            <person name="Varghese N."/>
        </authorList>
    </citation>
    <scope>NUCLEOTIDE SEQUENCE [LARGE SCALE GENOMIC DNA]</scope>
    <source>
        <strain evidence="3">DSM 45899</strain>
    </source>
</reference>
<dbReference type="Proteomes" id="UP000198802">
    <property type="component" value="Unassembled WGS sequence"/>
</dbReference>
<proteinExistence type="predicted"/>
<name>A0A0S4R042_9ACTN</name>
<keyword evidence="1" id="KW-0812">Transmembrane</keyword>
<evidence type="ECO:0000313" key="2">
    <source>
        <dbReference type="EMBL" id="CUU60767.1"/>
    </source>
</evidence>
<feature type="transmembrane region" description="Helical" evidence="1">
    <location>
        <begin position="52"/>
        <end position="77"/>
    </location>
</feature>
<evidence type="ECO:0008006" key="4">
    <source>
        <dbReference type="Google" id="ProtNLM"/>
    </source>
</evidence>
<dbReference type="RefSeq" id="WP_341271991.1">
    <property type="nucleotide sequence ID" value="NZ_FAOZ01000047.1"/>
</dbReference>
<keyword evidence="1" id="KW-0472">Membrane</keyword>
<accession>A0A0S4R042</accession>
<dbReference type="InterPro" id="IPR049978">
    <property type="entry name" value="SCO6880-like"/>
</dbReference>
<sequence>MSSVETYHGWKRDRAGSWALGLSVPRALLVVAAVVMTGSTVAYGAWSAVPVVLPLSGVLLVTAWLRVQGLAVGEWVLRMVRFRRARTRRETWYAGAAWQPAADPSDPTGLPRMDLPGVLAPLRFLEEEWGAGMPVAVVHHPYEQLYTLVLHIEFPGLALADAAAAARRVGTWGGLLAGWCEEGKPVSRVGLYQRYLPEDGAELVQWTAAHTSADAPYLAARTSAALLGGQQVWQSRHEAYLTISLSQQRARSAIKAAGGGDTGAAAVLIREVGAALDRMRSAGIEVRRWLAVRDLAEVIRTAFDPHSAAPHTAHRAAAADPTWAGLPAGVDLALAGPAAAEALLGSYHHDGGWSVTYQVYEWPRSPVAAGGLVPVLRSTATARRAVAMLYEPLPPSQAERAVLGDITRSSFSVSMRQRTGGIVRTTERQALADAQRQEAENALGHGLVRFAGYLTVTVTDPERLEEACAELEADAAGQGCRLVLRRLWMAQDAAFAATLPLGLGLPSAGLWG</sequence>